<dbReference type="EMBL" id="AASEPP010000034">
    <property type="protein sequence ID" value="EFC2247885.1"/>
    <property type="molecule type" value="Genomic_DNA"/>
</dbReference>
<comment type="caution">
    <text evidence="3">The sequence shown here is derived from an EMBL/GenBank/DDBJ whole genome shotgun (WGS) entry which is preliminary data.</text>
</comment>
<evidence type="ECO:0000256" key="1">
    <source>
        <dbReference type="SAM" id="MobiDB-lite"/>
    </source>
</evidence>
<dbReference type="Proteomes" id="UP000531916">
    <property type="component" value="Unassembled WGS sequence"/>
</dbReference>
<accession>A0A403CXV5</accession>
<protein>
    <submittedName>
        <fullName evidence="3">Uncharacterized protein</fullName>
    </submittedName>
</protein>
<dbReference type="EMBL" id="RTJF01000009">
    <property type="protein sequence ID" value="MJL93135.1"/>
    <property type="molecule type" value="Genomic_DNA"/>
</dbReference>
<dbReference type="AlphaFoldDB" id="A0A236LNN1"/>
<feature type="compositionally biased region" description="Basic and acidic residues" evidence="1">
    <location>
        <begin position="16"/>
        <end position="34"/>
    </location>
</feature>
<reference evidence="3" key="1">
    <citation type="submission" date="2018-06" db="EMBL/GenBank/DDBJ databases">
        <authorList>
            <person name="Ashton P.M."/>
            <person name="Dallman T."/>
            <person name="Nair S."/>
            <person name="De Pinna E."/>
            <person name="Peters T."/>
            <person name="Grant K."/>
        </authorList>
    </citation>
    <scope>NUCLEOTIDE SEQUENCE [LARGE SCALE GENOMIC DNA]</scope>
    <source>
        <strain evidence="3">462023</strain>
    </source>
</reference>
<organism evidence="3">
    <name type="scientific">Escherichia coli</name>
    <dbReference type="NCBI Taxonomy" id="562"/>
    <lineage>
        <taxon>Bacteria</taxon>
        <taxon>Pseudomonadati</taxon>
        <taxon>Pseudomonadota</taxon>
        <taxon>Gammaproteobacteria</taxon>
        <taxon>Enterobacterales</taxon>
        <taxon>Enterobacteriaceae</taxon>
        <taxon>Escherichia</taxon>
    </lineage>
</organism>
<feature type="region of interest" description="Disordered" evidence="1">
    <location>
        <begin position="1"/>
        <end position="39"/>
    </location>
</feature>
<dbReference type="Proteomes" id="UP000885382">
    <property type="component" value="Unassembled WGS sequence"/>
</dbReference>
<proteinExistence type="predicted"/>
<gene>
    <name evidence="3" type="ORF">DNX30_10250</name>
    <name evidence="2" type="ORF">E5H86_19155</name>
</gene>
<evidence type="ECO:0000313" key="2">
    <source>
        <dbReference type="EMBL" id="EFC2247885.1"/>
    </source>
</evidence>
<sequence>MGGETYEVRSTGYTRTRPDRSRPRTPRHNSDAKKTWQYSTHKKTAGAVVRLCSQQAAKPGTRFVRCSGNVT</sequence>
<evidence type="ECO:0000313" key="4">
    <source>
        <dbReference type="Proteomes" id="UP000531916"/>
    </source>
</evidence>
<accession>A0A236LNN1</accession>
<reference evidence="2 4" key="2">
    <citation type="submission" date="2019-04" db="EMBL/GenBank/DDBJ databases">
        <authorList>
            <consortium name="NARMS: The National Antimicrobial Resistance Monitoring System"/>
        </authorList>
    </citation>
    <scope>NUCLEOTIDE SEQUENCE [LARGE SCALE GENOMIC DNA]</scope>
    <source>
        <strain evidence="2 4">FSIS11919500</strain>
    </source>
</reference>
<name>A0A236LNN1_ECOLX</name>
<evidence type="ECO:0000313" key="3">
    <source>
        <dbReference type="EMBL" id="MJL93135.1"/>
    </source>
</evidence>